<name>A0A2A4G7M3_9FLAO</name>
<evidence type="ECO:0000313" key="10">
    <source>
        <dbReference type="EMBL" id="PCE63742.1"/>
    </source>
</evidence>
<dbReference type="FunFam" id="1.10.540.10:FF:000026">
    <property type="entry name" value="Acyl-CoA dehydrogenase medium chain"/>
    <property type="match status" value="1"/>
</dbReference>
<dbReference type="Gene3D" id="1.10.540.10">
    <property type="entry name" value="Acyl-CoA dehydrogenase/oxidase, N-terminal domain"/>
    <property type="match status" value="1"/>
</dbReference>
<keyword evidence="4 6" id="KW-0274">FAD</keyword>
<dbReference type="Pfam" id="PF02771">
    <property type="entry name" value="Acyl-CoA_dh_N"/>
    <property type="match status" value="1"/>
</dbReference>
<dbReference type="PROSITE" id="PS00073">
    <property type="entry name" value="ACYL_COA_DH_2"/>
    <property type="match status" value="1"/>
</dbReference>
<dbReference type="Proteomes" id="UP000219559">
    <property type="component" value="Unassembled WGS sequence"/>
</dbReference>
<dbReference type="FunFam" id="2.40.110.10:FF:000002">
    <property type="entry name" value="Acyl-CoA dehydrogenase fadE12"/>
    <property type="match status" value="1"/>
</dbReference>
<dbReference type="RefSeq" id="WP_097442458.1">
    <property type="nucleotide sequence ID" value="NZ_NBWU01000004.1"/>
</dbReference>
<dbReference type="InterPro" id="IPR006089">
    <property type="entry name" value="Acyl-CoA_DH_CS"/>
</dbReference>
<evidence type="ECO:0000256" key="2">
    <source>
        <dbReference type="ARBA" id="ARBA00009347"/>
    </source>
</evidence>
<dbReference type="InterPro" id="IPR036250">
    <property type="entry name" value="AcylCo_DH-like_C"/>
</dbReference>
<dbReference type="FunFam" id="1.20.140.10:FF:000001">
    <property type="entry name" value="Acyl-CoA dehydrogenase"/>
    <property type="match status" value="1"/>
</dbReference>
<dbReference type="EMBL" id="NBWU01000004">
    <property type="protein sequence ID" value="PCE63742.1"/>
    <property type="molecule type" value="Genomic_DNA"/>
</dbReference>
<dbReference type="SUPFAM" id="SSF56645">
    <property type="entry name" value="Acyl-CoA dehydrogenase NM domain-like"/>
    <property type="match status" value="1"/>
</dbReference>
<dbReference type="GO" id="GO:0050660">
    <property type="term" value="F:flavin adenine dinucleotide binding"/>
    <property type="evidence" value="ECO:0007669"/>
    <property type="project" value="InterPro"/>
</dbReference>
<evidence type="ECO:0000256" key="1">
    <source>
        <dbReference type="ARBA" id="ARBA00001974"/>
    </source>
</evidence>
<evidence type="ECO:0000256" key="5">
    <source>
        <dbReference type="ARBA" id="ARBA00023002"/>
    </source>
</evidence>
<dbReference type="Pfam" id="PF02770">
    <property type="entry name" value="Acyl-CoA_dh_M"/>
    <property type="match status" value="1"/>
</dbReference>
<dbReference type="PANTHER" id="PTHR43884">
    <property type="entry name" value="ACYL-COA DEHYDROGENASE"/>
    <property type="match status" value="1"/>
</dbReference>
<dbReference type="GO" id="GO:0003995">
    <property type="term" value="F:acyl-CoA dehydrogenase activity"/>
    <property type="evidence" value="ECO:0007669"/>
    <property type="project" value="InterPro"/>
</dbReference>
<evidence type="ECO:0000259" key="9">
    <source>
        <dbReference type="Pfam" id="PF02771"/>
    </source>
</evidence>
<dbReference type="Pfam" id="PF00441">
    <property type="entry name" value="Acyl-CoA_dh_1"/>
    <property type="match status" value="1"/>
</dbReference>
<dbReference type="InterPro" id="IPR009100">
    <property type="entry name" value="AcylCoA_DH/oxidase_NM_dom_sf"/>
</dbReference>
<dbReference type="Gene3D" id="2.40.110.10">
    <property type="entry name" value="Butyryl-CoA Dehydrogenase, subunit A, domain 2"/>
    <property type="match status" value="1"/>
</dbReference>
<evidence type="ECO:0000256" key="6">
    <source>
        <dbReference type="RuleBase" id="RU362125"/>
    </source>
</evidence>
<accession>A0A2A4G7M3</accession>
<comment type="similarity">
    <text evidence="2 6">Belongs to the acyl-CoA dehydrogenase family.</text>
</comment>
<comment type="caution">
    <text evidence="10">The sequence shown here is derived from an EMBL/GenBank/DDBJ whole genome shotgun (WGS) entry which is preliminary data.</text>
</comment>
<dbReference type="Gene3D" id="1.20.140.10">
    <property type="entry name" value="Butyryl-CoA Dehydrogenase, subunit A, domain 3"/>
    <property type="match status" value="1"/>
</dbReference>
<protein>
    <submittedName>
        <fullName evidence="10">Acyl-CoA dehydrogenase</fullName>
    </submittedName>
</protein>
<feature type="domain" description="Acyl-CoA dehydrogenase/oxidase N-terminal" evidence="9">
    <location>
        <begin position="14"/>
        <end position="125"/>
    </location>
</feature>
<dbReference type="InterPro" id="IPR037069">
    <property type="entry name" value="AcylCoA_DH/ox_N_sf"/>
</dbReference>
<dbReference type="InterPro" id="IPR046373">
    <property type="entry name" value="Acyl-CoA_Oxase/DH_mid-dom_sf"/>
</dbReference>
<evidence type="ECO:0000313" key="11">
    <source>
        <dbReference type="Proteomes" id="UP000219559"/>
    </source>
</evidence>
<sequence>MLQNVLMERSIYASEEHKMMQEMIQDFIKTDIEPHVDQWEKDQMVSREVWERAGELGLLCIDMPEQYGGGGLHFSFSALLIEEMAKKGISGPGFSLHSDIIAPYILKWGNQAQKEKYLPIMATGKMITAIGMTEPNCGSDLQAIRTTAVDKGDHYLVNGQKTFITNGYMCDMAIVAVKTHPGTEQEGVSLLIMESAWEGFEKGVPFKKIGMKSQDTCELFFDNVKVPKENLLGEEGAGFKIMMTELARERLSVAIAAIGGAEGAITDTLEYTSTRTAFKQPIAAFQNTQFKLAECATQLQLHQAFVDRCILAMHEHTLTAESASMAKFSASDMHGKVVDECLQLFGGYGYMWEYPIARMYADNRVARIYAGTNEIMKLLIARGLFKELFQQMKGARKRK</sequence>
<keyword evidence="3 6" id="KW-0285">Flavoprotein</keyword>
<feature type="domain" description="Acyl-CoA oxidase/dehydrogenase middle" evidence="8">
    <location>
        <begin position="129"/>
        <end position="224"/>
    </location>
</feature>
<dbReference type="InterPro" id="IPR013786">
    <property type="entry name" value="AcylCoA_DH/ox_N"/>
</dbReference>
<reference evidence="10 11" key="1">
    <citation type="submission" date="2017-04" db="EMBL/GenBank/DDBJ databases">
        <title>A new member of the family Flavobacteriaceae isolated from ascidians.</title>
        <authorList>
            <person name="Chen L."/>
        </authorList>
    </citation>
    <scope>NUCLEOTIDE SEQUENCE [LARGE SCALE GENOMIC DNA]</scope>
    <source>
        <strain evidence="10 11">HQA918</strain>
    </source>
</reference>
<feature type="domain" description="Acyl-CoA dehydrogenase/oxidase C-terminal" evidence="7">
    <location>
        <begin position="236"/>
        <end position="384"/>
    </location>
</feature>
<dbReference type="InterPro" id="IPR009075">
    <property type="entry name" value="AcylCo_DH/oxidase_C"/>
</dbReference>
<organism evidence="10 11">
    <name type="scientific">Sediminicola luteus</name>
    <dbReference type="NCBI Taxonomy" id="319238"/>
    <lineage>
        <taxon>Bacteria</taxon>
        <taxon>Pseudomonadati</taxon>
        <taxon>Bacteroidota</taxon>
        <taxon>Flavobacteriia</taxon>
        <taxon>Flavobacteriales</taxon>
        <taxon>Flavobacteriaceae</taxon>
        <taxon>Sediminicola</taxon>
    </lineage>
</organism>
<keyword evidence="11" id="KW-1185">Reference proteome</keyword>
<dbReference type="SUPFAM" id="SSF47203">
    <property type="entry name" value="Acyl-CoA dehydrogenase C-terminal domain-like"/>
    <property type="match status" value="1"/>
</dbReference>
<evidence type="ECO:0000259" key="7">
    <source>
        <dbReference type="Pfam" id="PF00441"/>
    </source>
</evidence>
<dbReference type="PANTHER" id="PTHR43884:SF12">
    <property type="entry name" value="ISOVALERYL-COA DEHYDROGENASE, MITOCHONDRIAL-RELATED"/>
    <property type="match status" value="1"/>
</dbReference>
<evidence type="ECO:0000256" key="4">
    <source>
        <dbReference type="ARBA" id="ARBA00022827"/>
    </source>
</evidence>
<comment type="cofactor">
    <cofactor evidence="1 6">
        <name>FAD</name>
        <dbReference type="ChEBI" id="CHEBI:57692"/>
    </cofactor>
</comment>
<dbReference type="InterPro" id="IPR006091">
    <property type="entry name" value="Acyl-CoA_Oxase/DH_mid-dom"/>
</dbReference>
<dbReference type="AlphaFoldDB" id="A0A2A4G7M3"/>
<gene>
    <name evidence="10" type="ORF">B7P33_10725</name>
</gene>
<keyword evidence="5 6" id="KW-0560">Oxidoreductase</keyword>
<dbReference type="OrthoDB" id="1489360at2"/>
<evidence type="ECO:0000256" key="3">
    <source>
        <dbReference type="ARBA" id="ARBA00022630"/>
    </source>
</evidence>
<proteinExistence type="inferred from homology"/>
<evidence type="ECO:0000259" key="8">
    <source>
        <dbReference type="Pfam" id="PF02770"/>
    </source>
</evidence>